<proteinExistence type="predicted"/>
<feature type="compositionally biased region" description="Basic and acidic residues" evidence="1">
    <location>
        <begin position="91"/>
        <end position="117"/>
    </location>
</feature>
<protein>
    <submittedName>
        <fullName evidence="2">Uncharacterized protein</fullName>
    </submittedName>
</protein>
<feature type="region of interest" description="Disordered" evidence="1">
    <location>
        <begin position="373"/>
        <end position="393"/>
    </location>
</feature>
<reference evidence="2" key="1">
    <citation type="journal article" date="2022" name="Int. J. Mol. Sci.">
        <title>Draft Genome of Tanacetum Coccineum: Genomic Comparison of Closely Related Tanacetum-Family Plants.</title>
        <authorList>
            <person name="Yamashiro T."/>
            <person name="Shiraishi A."/>
            <person name="Nakayama K."/>
            <person name="Satake H."/>
        </authorList>
    </citation>
    <scope>NUCLEOTIDE SEQUENCE</scope>
</reference>
<gene>
    <name evidence="2" type="ORF">Tco_1079272</name>
</gene>
<comment type="caution">
    <text evidence="2">The sequence shown here is derived from an EMBL/GenBank/DDBJ whole genome shotgun (WGS) entry which is preliminary data.</text>
</comment>
<sequence length="556" mass="62527">MTAPSTSSTNDVNTAKPAYEVSTVSPNVNTASPQVSTASFSDNAVYAFMVENPNGSNLLQQDLEQIHEDDLEAMDLKWQLSLLSMRAKRECRAPRNKEGQFRNQDNTRKHGNNEDTSSKAMLAIDGVDSELNQTEFTIATYKRGLATVEEQLITYRKNEVLFSEEVAVLKREVACKDYEINVLKSEFEKVKQEKEGIEFKIEKFDKASKDLDKLLGSQITDKILGESKKLEWTEVQSTRKYVNTAMRHYHTERPRAGNTARSYTGPVNAVRAKRGKPLMDDKGFVNSGCSRHMTGNIAYLSDFKEFDGGYVTFRGGAHGGKISEPKLQLLSKFLTLEALFEGRLLMSICSQAWMKGHVGNEVVHKELRDRMERAATTASSLEAEQDEGSGPRCQDTILGGVDAQTRFETTSKQSNDPPLSRVNTLGSGEDGLKLIELMAHYTTLSALVRKRIERLRRWGGFILCVWGEFDEELDIDSRITLVPPHAADQGRIAYDGVKAKDKGKAIMHESEPPKKIKKRVQVQISIDEELAKKVFEEEHARFNAKQEARFKAEQEL</sequence>
<accession>A0ABQ5HSV1</accession>
<dbReference type="Proteomes" id="UP001151760">
    <property type="component" value="Unassembled WGS sequence"/>
</dbReference>
<dbReference type="EMBL" id="BQNB010019919">
    <property type="protein sequence ID" value="GJT90427.1"/>
    <property type="molecule type" value="Genomic_DNA"/>
</dbReference>
<reference evidence="2" key="2">
    <citation type="submission" date="2022-01" db="EMBL/GenBank/DDBJ databases">
        <authorList>
            <person name="Yamashiro T."/>
            <person name="Shiraishi A."/>
            <person name="Satake H."/>
            <person name="Nakayama K."/>
        </authorList>
    </citation>
    <scope>NUCLEOTIDE SEQUENCE</scope>
</reference>
<evidence type="ECO:0000313" key="2">
    <source>
        <dbReference type="EMBL" id="GJT90427.1"/>
    </source>
</evidence>
<name>A0ABQ5HSV1_9ASTR</name>
<feature type="region of interest" description="Disordered" evidence="1">
    <location>
        <begin position="91"/>
        <end position="119"/>
    </location>
</feature>
<evidence type="ECO:0000313" key="3">
    <source>
        <dbReference type="Proteomes" id="UP001151760"/>
    </source>
</evidence>
<organism evidence="2 3">
    <name type="scientific">Tanacetum coccineum</name>
    <dbReference type="NCBI Taxonomy" id="301880"/>
    <lineage>
        <taxon>Eukaryota</taxon>
        <taxon>Viridiplantae</taxon>
        <taxon>Streptophyta</taxon>
        <taxon>Embryophyta</taxon>
        <taxon>Tracheophyta</taxon>
        <taxon>Spermatophyta</taxon>
        <taxon>Magnoliopsida</taxon>
        <taxon>eudicotyledons</taxon>
        <taxon>Gunneridae</taxon>
        <taxon>Pentapetalae</taxon>
        <taxon>asterids</taxon>
        <taxon>campanulids</taxon>
        <taxon>Asterales</taxon>
        <taxon>Asteraceae</taxon>
        <taxon>Asteroideae</taxon>
        <taxon>Anthemideae</taxon>
        <taxon>Anthemidinae</taxon>
        <taxon>Tanacetum</taxon>
    </lineage>
</organism>
<evidence type="ECO:0000256" key="1">
    <source>
        <dbReference type="SAM" id="MobiDB-lite"/>
    </source>
</evidence>
<keyword evidence="3" id="KW-1185">Reference proteome</keyword>